<accession>A0A0U0ZKF9</accession>
<proteinExistence type="predicted"/>
<gene>
    <name evidence="3" type="ORF">ERS075579_01871</name>
</gene>
<dbReference type="Pfam" id="PF01168">
    <property type="entry name" value="Ala_racemase_N"/>
    <property type="match status" value="1"/>
</dbReference>
<dbReference type="RefSeq" id="WP_016893372.1">
    <property type="nucleotide sequence ID" value="NZ_CSWP01000003.1"/>
</dbReference>
<evidence type="ECO:0000259" key="1">
    <source>
        <dbReference type="Pfam" id="PF01168"/>
    </source>
</evidence>
<dbReference type="InterPro" id="IPR029066">
    <property type="entry name" value="PLP-binding_barrel"/>
</dbReference>
<organism evidence="3 4">
    <name type="scientific">Mycobacteroides abscessus</name>
    <dbReference type="NCBI Taxonomy" id="36809"/>
    <lineage>
        <taxon>Bacteria</taxon>
        <taxon>Bacillati</taxon>
        <taxon>Actinomycetota</taxon>
        <taxon>Actinomycetes</taxon>
        <taxon>Mycobacteriales</taxon>
        <taxon>Mycobacteriaceae</taxon>
        <taxon>Mycobacteroides</taxon>
    </lineage>
</organism>
<protein>
    <submittedName>
        <fullName evidence="3">Uncharacterized protein</fullName>
    </submittedName>
</protein>
<evidence type="ECO:0000313" key="3">
    <source>
        <dbReference type="EMBL" id="CPV47325.1"/>
    </source>
</evidence>
<feature type="domain" description="YhfX-like C-terminal" evidence="2">
    <location>
        <begin position="314"/>
        <end position="416"/>
    </location>
</feature>
<feature type="domain" description="Alanine racemase N-terminal" evidence="1">
    <location>
        <begin position="55"/>
        <end position="296"/>
    </location>
</feature>
<reference evidence="3 4" key="1">
    <citation type="submission" date="2015-03" db="EMBL/GenBank/DDBJ databases">
        <authorList>
            <person name="Murphy D."/>
        </authorList>
    </citation>
    <scope>NUCLEOTIDE SEQUENCE [LARGE SCALE GENOMIC DNA]</scope>
    <source>
        <strain evidence="3 4">PAP088</strain>
    </source>
</reference>
<dbReference type="Gene3D" id="2.40.37.30">
    <property type="match status" value="2"/>
</dbReference>
<evidence type="ECO:0000313" key="4">
    <source>
        <dbReference type="Proteomes" id="UP000045782"/>
    </source>
</evidence>
<dbReference type="Proteomes" id="UP000045782">
    <property type="component" value="Unassembled WGS sequence"/>
</dbReference>
<dbReference type="EMBL" id="CSWP01000003">
    <property type="protein sequence ID" value="CPV47325.1"/>
    <property type="molecule type" value="Genomic_DNA"/>
</dbReference>
<dbReference type="SUPFAM" id="SSF51419">
    <property type="entry name" value="PLP-binding barrel"/>
    <property type="match status" value="1"/>
</dbReference>
<dbReference type="InterPro" id="IPR001608">
    <property type="entry name" value="Ala_racemase_N"/>
</dbReference>
<dbReference type="Pfam" id="PF21279">
    <property type="entry name" value="YhfX-like_C"/>
    <property type="match status" value="1"/>
</dbReference>
<dbReference type="InterPro" id="IPR048449">
    <property type="entry name" value="YhfX-like_C"/>
</dbReference>
<sequence>MSKILEHKNILPATRSKDIVMTTLLERAFQRNPGMLAAAVELHQSGALPAATQLIDLDMIARNARLTAEAAATHGLRVFAMTKQNGLNPFMTRVLLDAGIPSTCAVETLQAHRIHRYGFPLGNVGHIQNIPAAQVPAVVAMRPEFITVYTHRAAQRVSDAALELGIRQRVYVRATNQAATGTAIVGADDGAFAGLVGGWTEDSCVEAVRALLDLPGIEIAGLTQFSAFSYGETGDPSAIRPTDAFFTMLRGKELLEKRLGLEDLHLNVGGNANVGTFPTLASYGVTEVEPGVSLAGSGGFHAKQDMAEAPAQVVVTEVSHYWGDNVYTPGGVFSFVSDLYDPEPMWAAVGHDLDTARRTRIPYLYNQMVDAHGVFGGADPMPAIGDTVLVVHHPQAFVERGYTAAVSGISSGAPSLEGIFDSACNQLGPDFNVLPLGDTLEHLAVLSAKYRRTAEPPA</sequence>
<evidence type="ECO:0000259" key="2">
    <source>
        <dbReference type="Pfam" id="PF21279"/>
    </source>
</evidence>
<name>A0A0U0ZKF9_9MYCO</name>
<dbReference type="AlphaFoldDB" id="A0A0U0ZKF9"/>